<keyword evidence="12" id="KW-0808">Transferase</keyword>
<dbReference type="InterPro" id="IPR020556">
    <property type="entry name" value="Amidase_CS"/>
</dbReference>
<keyword evidence="8 10" id="KW-0648">Protein biosynthesis</keyword>
<reference evidence="12 13" key="1">
    <citation type="submission" date="2018-05" db="EMBL/GenBank/DDBJ databases">
        <title>Rhodoferax soyangensis sp.nov., isolated from an oligotrophic freshwater lake.</title>
        <authorList>
            <person name="Park M."/>
        </authorList>
    </citation>
    <scope>NUCLEOTIDE SEQUENCE [LARGE SCALE GENOMIC DNA]</scope>
    <source>
        <strain evidence="12 13">IMCC26218</strain>
    </source>
</reference>
<evidence type="ECO:0000256" key="7">
    <source>
        <dbReference type="ARBA" id="ARBA00022840"/>
    </source>
</evidence>
<dbReference type="AlphaFoldDB" id="A0A3E1R611"/>
<evidence type="ECO:0000313" key="12">
    <source>
        <dbReference type="EMBL" id="RFO94828.1"/>
    </source>
</evidence>
<dbReference type="Proteomes" id="UP000260665">
    <property type="component" value="Unassembled WGS sequence"/>
</dbReference>
<evidence type="ECO:0000256" key="10">
    <source>
        <dbReference type="HAMAP-Rule" id="MF_00120"/>
    </source>
</evidence>
<comment type="subunit">
    <text evidence="2 10">Heterotrimer of A, B and C subunits.</text>
</comment>
<feature type="active site" description="Charge relay system" evidence="10">
    <location>
        <position position="84"/>
    </location>
</feature>
<dbReference type="OrthoDB" id="9811471at2"/>
<proteinExistence type="inferred from homology"/>
<evidence type="ECO:0000256" key="2">
    <source>
        <dbReference type="ARBA" id="ARBA00011123"/>
    </source>
</evidence>
<evidence type="ECO:0000256" key="9">
    <source>
        <dbReference type="ARBA" id="ARBA00047407"/>
    </source>
</evidence>
<dbReference type="InterPro" id="IPR023631">
    <property type="entry name" value="Amidase_dom"/>
</dbReference>
<keyword evidence="13" id="KW-1185">Reference proteome</keyword>
<accession>A0A3E1R611</accession>
<dbReference type="GO" id="GO:0016740">
    <property type="term" value="F:transferase activity"/>
    <property type="evidence" value="ECO:0007669"/>
    <property type="project" value="UniProtKB-KW"/>
</dbReference>
<dbReference type="GO" id="GO:0050567">
    <property type="term" value="F:glutaminyl-tRNA synthase (glutamine-hydrolyzing) activity"/>
    <property type="evidence" value="ECO:0007669"/>
    <property type="project" value="UniProtKB-UniRule"/>
</dbReference>
<dbReference type="InterPro" id="IPR036928">
    <property type="entry name" value="AS_sf"/>
</dbReference>
<dbReference type="SUPFAM" id="SSF75304">
    <property type="entry name" value="Amidase signature (AS) enzymes"/>
    <property type="match status" value="1"/>
</dbReference>
<dbReference type="PROSITE" id="PS00571">
    <property type="entry name" value="AMIDASES"/>
    <property type="match status" value="1"/>
</dbReference>
<comment type="similarity">
    <text evidence="1 10">Belongs to the amidase family. GatA subfamily.</text>
</comment>
<evidence type="ECO:0000256" key="1">
    <source>
        <dbReference type="ARBA" id="ARBA00008069"/>
    </source>
</evidence>
<dbReference type="Pfam" id="PF01425">
    <property type="entry name" value="Amidase"/>
    <property type="match status" value="1"/>
</dbReference>
<dbReference type="GO" id="GO:0006412">
    <property type="term" value="P:translation"/>
    <property type="evidence" value="ECO:0007669"/>
    <property type="project" value="UniProtKB-UniRule"/>
</dbReference>
<organism evidence="12 13">
    <name type="scientific">Rhodoferax lacus</name>
    <dbReference type="NCBI Taxonomy" id="2184758"/>
    <lineage>
        <taxon>Bacteria</taxon>
        <taxon>Pseudomonadati</taxon>
        <taxon>Pseudomonadota</taxon>
        <taxon>Betaproteobacteria</taxon>
        <taxon>Burkholderiales</taxon>
        <taxon>Comamonadaceae</taxon>
        <taxon>Rhodoferax</taxon>
    </lineage>
</organism>
<sequence>MTSSLSQTALHDLSVQQLATALSSKQVSAVEAAQHFLQRAAAHSALGAYVDVNTEVTLAQAAAADARIASGTAGALEGVPIAHKDIFVTRDFATTAGSRMLAGYRSPFDATVVAKLGAGVAGGAPGAGMVTLGKLNCDEFAMGSSNENSAVPPVGFDAPAPVRNPWNTERIPGGSSGGSAVAVAARLTPAATGTDTGGSIRQPASFCGITGIKPTYGRASRYGMVAFASSLDQAGPMARSAEDCALLLTALCGPDLDRDSTSLDVPAENYSRSLKDSIEGLRIGVPQEFFGAGLADDVRAAVNAALAEYEKLGAKLVPISLPRTELSIPVYYIIAPAEASSNLSRFDGVKFGHRAKQYTDLADMYQKTRSEGFGDEVQRRIMIGTYVLSHGYYDAYYLQAQKIRRMIADDFQNAFKVCDVIAGPVAPTVAWKLGEKSDDPVANYLADIFTLPGSLAGLPGMSLPVGFSNTEQDRGMPIGMQLIGNYFQEARLLNAAHRFQLATGFHAAKPAGF</sequence>
<dbReference type="NCBIfam" id="TIGR00132">
    <property type="entry name" value="gatA"/>
    <property type="match status" value="1"/>
</dbReference>
<keyword evidence="6 10" id="KW-0547">Nucleotide-binding</keyword>
<evidence type="ECO:0000256" key="4">
    <source>
        <dbReference type="ARBA" id="ARBA00014428"/>
    </source>
</evidence>
<dbReference type="PANTHER" id="PTHR11895:SF151">
    <property type="entry name" value="GLUTAMYL-TRNA(GLN) AMIDOTRANSFERASE SUBUNIT A"/>
    <property type="match status" value="1"/>
</dbReference>
<keyword evidence="7 10" id="KW-0067">ATP-binding</keyword>
<gene>
    <name evidence="10" type="primary">gatA</name>
    <name evidence="12" type="ORF">DIC66_21395</name>
</gene>
<evidence type="ECO:0000256" key="3">
    <source>
        <dbReference type="ARBA" id="ARBA00012739"/>
    </source>
</evidence>
<evidence type="ECO:0000256" key="5">
    <source>
        <dbReference type="ARBA" id="ARBA00022598"/>
    </source>
</evidence>
<dbReference type="Gene3D" id="3.90.1300.10">
    <property type="entry name" value="Amidase signature (AS) domain"/>
    <property type="match status" value="1"/>
</dbReference>
<protein>
    <recommendedName>
        <fullName evidence="4 10">Glutamyl-tRNA(Gln) amidotransferase subunit A</fullName>
        <shortName evidence="10">Glu-ADT subunit A</shortName>
        <ecNumber evidence="3 10">6.3.5.7</ecNumber>
    </recommendedName>
</protein>
<dbReference type="EMBL" id="QFZK01000029">
    <property type="protein sequence ID" value="RFO94828.1"/>
    <property type="molecule type" value="Genomic_DNA"/>
</dbReference>
<dbReference type="EC" id="6.3.5.7" evidence="3 10"/>
<feature type="active site" description="Acyl-ester intermediate" evidence="10">
    <location>
        <position position="199"/>
    </location>
</feature>
<dbReference type="GO" id="GO:0005524">
    <property type="term" value="F:ATP binding"/>
    <property type="evidence" value="ECO:0007669"/>
    <property type="project" value="UniProtKB-KW"/>
</dbReference>
<dbReference type="RefSeq" id="WP_117180219.1">
    <property type="nucleotide sequence ID" value="NZ_QFZK01000029.1"/>
</dbReference>
<evidence type="ECO:0000256" key="8">
    <source>
        <dbReference type="ARBA" id="ARBA00022917"/>
    </source>
</evidence>
<feature type="active site" description="Charge relay system" evidence="10">
    <location>
        <position position="175"/>
    </location>
</feature>
<comment type="caution">
    <text evidence="12">The sequence shown here is derived from an EMBL/GenBank/DDBJ whole genome shotgun (WGS) entry which is preliminary data.</text>
</comment>
<dbReference type="InterPro" id="IPR004412">
    <property type="entry name" value="GatA"/>
</dbReference>
<keyword evidence="5 10" id="KW-0436">Ligase</keyword>
<dbReference type="GO" id="GO:0030956">
    <property type="term" value="C:glutamyl-tRNA(Gln) amidotransferase complex"/>
    <property type="evidence" value="ECO:0007669"/>
    <property type="project" value="InterPro"/>
</dbReference>
<name>A0A3E1R611_9BURK</name>
<evidence type="ECO:0000259" key="11">
    <source>
        <dbReference type="Pfam" id="PF01425"/>
    </source>
</evidence>
<evidence type="ECO:0000256" key="6">
    <source>
        <dbReference type="ARBA" id="ARBA00022741"/>
    </source>
</evidence>
<dbReference type="HAMAP" id="MF_00120">
    <property type="entry name" value="GatA"/>
    <property type="match status" value="1"/>
</dbReference>
<dbReference type="InterPro" id="IPR000120">
    <property type="entry name" value="Amidase"/>
</dbReference>
<dbReference type="PANTHER" id="PTHR11895">
    <property type="entry name" value="TRANSAMIDASE"/>
    <property type="match status" value="1"/>
</dbReference>
<comment type="function">
    <text evidence="10">Allows the formation of correctly charged Gln-tRNA(Gln) through the transamidation of misacylated Glu-tRNA(Gln) in organisms which lack glutaminyl-tRNA synthetase. The reaction takes place in the presence of glutamine and ATP through an activated gamma-phospho-Glu-tRNA(Gln).</text>
</comment>
<evidence type="ECO:0000313" key="13">
    <source>
        <dbReference type="Proteomes" id="UP000260665"/>
    </source>
</evidence>
<feature type="domain" description="Amidase" evidence="11">
    <location>
        <begin position="32"/>
        <end position="493"/>
    </location>
</feature>
<comment type="catalytic activity">
    <reaction evidence="9 10">
        <text>L-glutamyl-tRNA(Gln) + L-glutamine + ATP + H2O = L-glutaminyl-tRNA(Gln) + L-glutamate + ADP + phosphate + H(+)</text>
        <dbReference type="Rhea" id="RHEA:17521"/>
        <dbReference type="Rhea" id="RHEA-COMP:9681"/>
        <dbReference type="Rhea" id="RHEA-COMP:9684"/>
        <dbReference type="ChEBI" id="CHEBI:15377"/>
        <dbReference type="ChEBI" id="CHEBI:15378"/>
        <dbReference type="ChEBI" id="CHEBI:29985"/>
        <dbReference type="ChEBI" id="CHEBI:30616"/>
        <dbReference type="ChEBI" id="CHEBI:43474"/>
        <dbReference type="ChEBI" id="CHEBI:58359"/>
        <dbReference type="ChEBI" id="CHEBI:78520"/>
        <dbReference type="ChEBI" id="CHEBI:78521"/>
        <dbReference type="ChEBI" id="CHEBI:456216"/>
        <dbReference type="EC" id="6.3.5.7"/>
    </reaction>
</comment>